<protein>
    <submittedName>
        <fullName evidence="1">Uncharacterized protein</fullName>
    </submittedName>
</protein>
<dbReference type="EMBL" id="CM055742">
    <property type="protein sequence ID" value="KAJ8000672.1"/>
    <property type="molecule type" value="Genomic_DNA"/>
</dbReference>
<sequence>MNLAVLPGERKIPLAVQSHSSHFLVLGGSSRLAAFEQCVFHTGLRPSSLSDVFVRPCSRALNPVSSSVLNVIPDERVAFGREQTLTTRANARSFQRVNVRELVKVWSFRSVWGCGWGGGGGSPVDEVIRALLSSFRMMLQETHDATGLSCRTFATSPLGTPCSPCFDLRHRALRNPGSRLTDPPVEF</sequence>
<accession>A0ACC2GAV3</accession>
<comment type="caution">
    <text evidence="1">The sequence shown here is derived from an EMBL/GenBank/DDBJ whole genome shotgun (WGS) entry which is preliminary data.</text>
</comment>
<proteinExistence type="predicted"/>
<dbReference type="Proteomes" id="UP001157502">
    <property type="component" value="Chromosome 15"/>
</dbReference>
<name>A0ACC2GAV3_DALPE</name>
<organism evidence="1 2">
    <name type="scientific">Dallia pectoralis</name>
    <name type="common">Alaska blackfish</name>
    <dbReference type="NCBI Taxonomy" id="75939"/>
    <lineage>
        <taxon>Eukaryota</taxon>
        <taxon>Metazoa</taxon>
        <taxon>Chordata</taxon>
        <taxon>Craniata</taxon>
        <taxon>Vertebrata</taxon>
        <taxon>Euteleostomi</taxon>
        <taxon>Actinopterygii</taxon>
        <taxon>Neopterygii</taxon>
        <taxon>Teleostei</taxon>
        <taxon>Protacanthopterygii</taxon>
        <taxon>Esociformes</taxon>
        <taxon>Umbridae</taxon>
        <taxon>Dallia</taxon>
    </lineage>
</organism>
<evidence type="ECO:0000313" key="2">
    <source>
        <dbReference type="Proteomes" id="UP001157502"/>
    </source>
</evidence>
<reference evidence="1" key="1">
    <citation type="submission" date="2021-05" db="EMBL/GenBank/DDBJ databases">
        <authorList>
            <person name="Pan Q."/>
            <person name="Jouanno E."/>
            <person name="Zahm M."/>
            <person name="Klopp C."/>
            <person name="Cabau C."/>
            <person name="Louis A."/>
            <person name="Berthelot C."/>
            <person name="Parey E."/>
            <person name="Roest Crollius H."/>
            <person name="Montfort J."/>
            <person name="Robinson-Rechavi M."/>
            <person name="Bouchez O."/>
            <person name="Lampietro C."/>
            <person name="Lopez Roques C."/>
            <person name="Donnadieu C."/>
            <person name="Postlethwait J."/>
            <person name="Bobe J."/>
            <person name="Dillon D."/>
            <person name="Chandos A."/>
            <person name="von Hippel F."/>
            <person name="Guiguen Y."/>
        </authorList>
    </citation>
    <scope>NUCLEOTIDE SEQUENCE</scope>
    <source>
        <strain evidence="1">YG-Jan2019</strain>
    </source>
</reference>
<keyword evidence="2" id="KW-1185">Reference proteome</keyword>
<gene>
    <name evidence="1" type="ORF">DPEC_G00182790</name>
</gene>
<evidence type="ECO:0000313" key="1">
    <source>
        <dbReference type="EMBL" id="KAJ8000672.1"/>
    </source>
</evidence>